<dbReference type="EMBL" id="PPHD01041071">
    <property type="protein sequence ID" value="POI24452.1"/>
    <property type="molecule type" value="Genomic_DNA"/>
</dbReference>
<organism evidence="1 2">
    <name type="scientific">Bambusicola thoracicus</name>
    <name type="common">Chinese bamboo-partridge</name>
    <name type="synonym">Perdix thoracica</name>
    <dbReference type="NCBI Taxonomy" id="9083"/>
    <lineage>
        <taxon>Eukaryota</taxon>
        <taxon>Metazoa</taxon>
        <taxon>Chordata</taxon>
        <taxon>Craniata</taxon>
        <taxon>Vertebrata</taxon>
        <taxon>Euteleostomi</taxon>
        <taxon>Archelosauria</taxon>
        <taxon>Archosauria</taxon>
        <taxon>Dinosauria</taxon>
        <taxon>Saurischia</taxon>
        <taxon>Theropoda</taxon>
        <taxon>Coelurosauria</taxon>
        <taxon>Aves</taxon>
        <taxon>Neognathae</taxon>
        <taxon>Galloanserae</taxon>
        <taxon>Galliformes</taxon>
        <taxon>Phasianidae</taxon>
        <taxon>Perdicinae</taxon>
        <taxon>Bambusicola</taxon>
    </lineage>
</organism>
<gene>
    <name evidence="1" type="ORF">CIB84_011798</name>
</gene>
<evidence type="ECO:0000313" key="1">
    <source>
        <dbReference type="EMBL" id="POI24452.1"/>
    </source>
</evidence>
<protein>
    <submittedName>
        <fullName evidence="1">Uncharacterized protein</fullName>
    </submittedName>
</protein>
<proteinExistence type="predicted"/>
<evidence type="ECO:0000313" key="2">
    <source>
        <dbReference type="Proteomes" id="UP000237246"/>
    </source>
</evidence>
<dbReference type="Proteomes" id="UP000237246">
    <property type="component" value="Unassembled WGS sequence"/>
</dbReference>
<dbReference type="AlphaFoldDB" id="A0A2P4SK28"/>
<reference evidence="1 2" key="1">
    <citation type="submission" date="2018-01" db="EMBL/GenBank/DDBJ databases">
        <title>Comparison of the Chinese Bamboo Partridge and Red Junglefowl genome sequences highlights the importance of demography in genome evolution.</title>
        <authorList>
            <person name="Tiley G.P."/>
            <person name="Kimball R.T."/>
            <person name="Braun E.L."/>
            <person name="Burleigh J.G."/>
        </authorList>
    </citation>
    <scope>NUCLEOTIDE SEQUENCE [LARGE SCALE GENOMIC DNA]</scope>
    <source>
        <strain evidence="1">RTK389</strain>
        <tissue evidence="1">Blood</tissue>
    </source>
</reference>
<accession>A0A2P4SK28</accession>
<name>A0A2P4SK28_BAMTH</name>
<sequence>MMKWFCSALQLFTRSNRNCVLLQKDLATGFAFWNPHQILRYC</sequence>
<comment type="caution">
    <text evidence="1">The sequence shown here is derived from an EMBL/GenBank/DDBJ whole genome shotgun (WGS) entry which is preliminary data.</text>
</comment>
<keyword evidence="2" id="KW-1185">Reference proteome</keyword>